<name>A0A5C3NA84_9AGAM</name>
<dbReference type="AlphaFoldDB" id="A0A5C3NA84"/>
<evidence type="ECO:0000313" key="1">
    <source>
        <dbReference type="EMBL" id="TFK52878.1"/>
    </source>
</evidence>
<dbReference type="OrthoDB" id="2750929at2759"/>
<reference evidence="1 2" key="1">
    <citation type="journal article" date="2019" name="Nat. Ecol. Evol.">
        <title>Megaphylogeny resolves global patterns of mushroom evolution.</title>
        <authorList>
            <person name="Varga T."/>
            <person name="Krizsan K."/>
            <person name="Foldi C."/>
            <person name="Dima B."/>
            <person name="Sanchez-Garcia M."/>
            <person name="Sanchez-Ramirez S."/>
            <person name="Szollosi G.J."/>
            <person name="Szarkandi J.G."/>
            <person name="Papp V."/>
            <person name="Albert L."/>
            <person name="Andreopoulos W."/>
            <person name="Angelini C."/>
            <person name="Antonin V."/>
            <person name="Barry K.W."/>
            <person name="Bougher N.L."/>
            <person name="Buchanan P."/>
            <person name="Buyck B."/>
            <person name="Bense V."/>
            <person name="Catcheside P."/>
            <person name="Chovatia M."/>
            <person name="Cooper J."/>
            <person name="Damon W."/>
            <person name="Desjardin D."/>
            <person name="Finy P."/>
            <person name="Geml J."/>
            <person name="Haridas S."/>
            <person name="Hughes K."/>
            <person name="Justo A."/>
            <person name="Karasinski D."/>
            <person name="Kautmanova I."/>
            <person name="Kiss B."/>
            <person name="Kocsube S."/>
            <person name="Kotiranta H."/>
            <person name="LaButti K.M."/>
            <person name="Lechner B.E."/>
            <person name="Liimatainen K."/>
            <person name="Lipzen A."/>
            <person name="Lukacs Z."/>
            <person name="Mihaltcheva S."/>
            <person name="Morgado L.N."/>
            <person name="Niskanen T."/>
            <person name="Noordeloos M.E."/>
            <person name="Ohm R.A."/>
            <person name="Ortiz-Santana B."/>
            <person name="Ovrebo C."/>
            <person name="Racz N."/>
            <person name="Riley R."/>
            <person name="Savchenko A."/>
            <person name="Shiryaev A."/>
            <person name="Soop K."/>
            <person name="Spirin V."/>
            <person name="Szebenyi C."/>
            <person name="Tomsovsky M."/>
            <person name="Tulloss R.E."/>
            <person name="Uehling J."/>
            <person name="Grigoriev I.V."/>
            <person name="Vagvolgyi C."/>
            <person name="Papp T."/>
            <person name="Martin F.M."/>
            <person name="Miettinen O."/>
            <person name="Hibbett D.S."/>
            <person name="Nagy L.G."/>
        </authorList>
    </citation>
    <scope>NUCLEOTIDE SEQUENCE [LARGE SCALE GENOMIC DNA]</scope>
    <source>
        <strain evidence="1 2">OMC1185</strain>
    </source>
</reference>
<dbReference type="EMBL" id="ML213508">
    <property type="protein sequence ID" value="TFK52878.1"/>
    <property type="molecule type" value="Genomic_DNA"/>
</dbReference>
<dbReference type="Proteomes" id="UP000305948">
    <property type="component" value="Unassembled WGS sequence"/>
</dbReference>
<evidence type="ECO:0000313" key="2">
    <source>
        <dbReference type="Proteomes" id="UP000305948"/>
    </source>
</evidence>
<sequence>MRKIRGAWVPWSVDVDQSRSAYHAKARRALAILFSREKEIAGHHGHAVLASDIPAALNRDWRLPVLLRTLDPRRLRTEDFLVLSGRLQKALRVLAAPEIQSSHVLYCCQGTTSLLFPSDTQGFLYFHLDADAPALAGQVRFRITTSSDPATFTEGRDLQLPDGRPWNISLFQVARRSIYAAYRAQLLSDKLVTEELLVAALSVSASSGTRTVHPNFKSSFTWKFGQTFPVELESSSISVWSLGNSEGQRLYLRYPFSLLQQNIPPTHVPFAGKALVHFERSTLPEHKGTRTVVLRIAKIVQLTKSENASGVDGVPEPKEGSLVMMRESYGAWVPWSVNVDQPRSEYHMHASKALAILFDNEERQAGLA</sequence>
<proteinExistence type="predicted"/>
<protein>
    <submittedName>
        <fullName evidence="1">Uncharacterized protein</fullName>
    </submittedName>
</protein>
<keyword evidence="2" id="KW-1185">Reference proteome</keyword>
<organism evidence="1 2">
    <name type="scientific">Heliocybe sulcata</name>
    <dbReference type="NCBI Taxonomy" id="5364"/>
    <lineage>
        <taxon>Eukaryota</taxon>
        <taxon>Fungi</taxon>
        <taxon>Dikarya</taxon>
        <taxon>Basidiomycota</taxon>
        <taxon>Agaricomycotina</taxon>
        <taxon>Agaricomycetes</taxon>
        <taxon>Gloeophyllales</taxon>
        <taxon>Gloeophyllaceae</taxon>
        <taxon>Heliocybe</taxon>
    </lineage>
</organism>
<accession>A0A5C3NA84</accession>
<gene>
    <name evidence="1" type="ORF">OE88DRAFT_1792132</name>
</gene>